<dbReference type="PANTHER" id="PTHR21503:SF8">
    <property type="entry name" value="F-BOX ASSOCIATED DOMAIN-CONTAINING PROTEIN-RELATED"/>
    <property type="match status" value="1"/>
</dbReference>
<evidence type="ECO:0000313" key="1">
    <source>
        <dbReference type="EMBL" id="EGT33130.1"/>
    </source>
</evidence>
<accession>G0NKT9</accession>
<organism evidence="2">
    <name type="scientific">Caenorhabditis brenneri</name>
    <name type="common">Nematode worm</name>
    <dbReference type="NCBI Taxonomy" id="135651"/>
    <lineage>
        <taxon>Eukaryota</taxon>
        <taxon>Metazoa</taxon>
        <taxon>Ecdysozoa</taxon>
        <taxon>Nematoda</taxon>
        <taxon>Chromadorea</taxon>
        <taxon>Rhabditida</taxon>
        <taxon>Rhabditina</taxon>
        <taxon>Rhabditomorpha</taxon>
        <taxon>Rhabditoidea</taxon>
        <taxon>Rhabditidae</taxon>
        <taxon>Peloderinae</taxon>
        <taxon>Caenorhabditis</taxon>
    </lineage>
</organism>
<evidence type="ECO:0000313" key="2">
    <source>
        <dbReference type="Proteomes" id="UP000008068"/>
    </source>
</evidence>
<dbReference type="HOGENOM" id="CLU_858501_0_0_1"/>
<sequence>MSSHNLRRCLEIKKLHATKLTWSFYTVCLSGSIIDVIKVKIEFANPEYYVEFNFGDTTSQELFSKMKVNGEKFLIYRKDYKFTLMNDNGTPSKAEGMEKMCNYLLKILYVKDFALMHTTPLRHFNVFDSFIWRIATEFSSVRVITRGTDIYKKHEVEAFFNNVKVKDTLYLNIEVDKPYLSTDVTLNCHGEVHIPSCDWLTVESLMKTKCKNCTIAFPLNASIPSVVNLVNRWRNGQAFGDIEELKLTFPEINVIKGLKEVDILETVATYTGRHTNLYNRVVKRKTDERFANININNRELRIVVSKEAENANELIDENDDILEI</sequence>
<name>G0NKT9_CAEBE</name>
<protein>
    <recommendedName>
        <fullName evidence="3">F-box associated domain-containing protein</fullName>
    </recommendedName>
</protein>
<proteinExistence type="predicted"/>
<dbReference type="AlphaFoldDB" id="G0NKT9"/>
<reference evidence="2" key="1">
    <citation type="submission" date="2011-07" db="EMBL/GenBank/DDBJ databases">
        <authorList>
            <consortium name="Caenorhabditis brenneri Sequencing and Analysis Consortium"/>
            <person name="Wilson R.K."/>
        </authorList>
    </citation>
    <scope>NUCLEOTIDE SEQUENCE [LARGE SCALE GENOMIC DNA]</scope>
    <source>
        <strain evidence="2">PB2801</strain>
    </source>
</reference>
<evidence type="ECO:0008006" key="3">
    <source>
        <dbReference type="Google" id="ProtNLM"/>
    </source>
</evidence>
<keyword evidence="2" id="KW-1185">Reference proteome</keyword>
<gene>
    <name evidence="1" type="ORF">CAEBREN_02266</name>
</gene>
<dbReference type="EMBL" id="GL379902">
    <property type="protein sequence ID" value="EGT33130.1"/>
    <property type="molecule type" value="Genomic_DNA"/>
</dbReference>
<dbReference type="InParanoid" id="G0NKT9"/>
<dbReference type="PANTHER" id="PTHR21503">
    <property type="entry name" value="F-BOX-CONTAINING HYPOTHETICAL PROTEIN C.ELEGANS"/>
    <property type="match status" value="1"/>
</dbReference>
<dbReference type="Proteomes" id="UP000008068">
    <property type="component" value="Unassembled WGS sequence"/>
</dbReference>